<proteinExistence type="predicted"/>
<name>A0A2S9X5B9_9NEIS</name>
<protein>
    <submittedName>
        <fullName evidence="1">Uncharacterized protein</fullName>
    </submittedName>
</protein>
<evidence type="ECO:0000313" key="2">
    <source>
        <dbReference type="Proteomes" id="UP000239469"/>
    </source>
</evidence>
<comment type="caution">
    <text evidence="1">The sequence shown here is derived from an EMBL/GenBank/DDBJ whole genome shotgun (WGS) entry which is preliminary data.</text>
</comment>
<organism evidence="1 2">
    <name type="scientific">Chromobacterium amazonense</name>
    <dbReference type="NCBI Taxonomy" id="1382803"/>
    <lineage>
        <taxon>Bacteria</taxon>
        <taxon>Pseudomonadati</taxon>
        <taxon>Pseudomonadota</taxon>
        <taxon>Betaproteobacteria</taxon>
        <taxon>Neisseriales</taxon>
        <taxon>Chromobacteriaceae</taxon>
        <taxon>Chromobacterium</taxon>
    </lineage>
</organism>
<dbReference type="EMBL" id="MTBD01000024">
    <property type="protein sequence ID" value="PRP70875.1"/>
    <property type="molecule type" value="Genomic_DNA"/>
</dbReference>
<gene>
    <name evidence="1" type="ORF">BUE93_09450</name>
</gene>
<dbReference type="RefSeq" id="WP_106076638.1">
    <property type="nucleotide sequence ID" value="NZ_MTBD01000024.1"/>
</dbReference>
<reference evidence="1 2" key="1">
    <citation type="submission" date="2017-01" db="EMBL/GenBank/DDBJ databases">
        <title>New insights into the genetic diversity of Chromobacterium isolated from tropical freshwater lake.</title>
        <authorList>
            <person name="Santos A.B."/>
            <person name="Nascimento A.M."/>
            <person name="Da Silva P.C."/>
        </authorList>
    </citation>
    <scope>NUCLEOTIDE SEQUENCE [LARGE SCALE GENOMIC DNA]</scope>
    <source>
        <strain evidence="1 2">56AF</strain>
    </source>
</reference>
<sequence>MKTAEERTFKEPGIDPARRVFYTIQGAHEPKRLVKNDRIFDDLDAIRSAKLLSLLMEKLLAKGVISEAELDELLFQIAD</sequence>
<evidence type="ECO:0000313" key="1">
    <source>
        <dbReference type="EMBL" id="PRP70875.1"/>
    </source>
</evidence>
<dbReference type="Proteomes" id="UP000239469">
    <property type="component" value="Unassembled WGS sequence"/>
</dbReference>
<accession>A0A2S9X5B9</accession>
<dbReference type="AlphaFoldDB" id="A0A2S9X5B9"/>